<keyword evidence="7" id="KW-0808">Transferase</keyword>
<dbReference type="InterPro" id="IPR036890">
    <property type="entry name" value="HATPase_C_sf"/>
</dbReference>
<evidence type="ECO:0000256" key="12">
    <source>
        <dbReference type="ARBA" id="ARBA00022989"/>
    </source>
</evidence>
<dbReference type="Proteomes" id="UP000263900">
    <property type="component" value="Chromosome"/>
</dbReference>
<evidence type="ECO:0000259" key="24">
    <source>
        <dbReference type="PROSITE" id="PS50113"/>
    </source>
</evidence>
<dbReference type="RefSeq" id="WP_119052754.1">
    <property type="nucleotide sequence ID" value="NZ_CP032157.1"/>
</dbReference>
<evidence type="ECO:0000256" key="8">
    <source>
        <dbReference type="ARBA" id="ARBA00022692"/>
    </source>
</evidence>
<feature type="domain" description="PAC" evidence="24">
    <location>
        <begin position="288"/>
        <end position="343"/>
    </location>
</feature>
<evidence type="ECO:0000259" key="22">
    <source>
        <dbReference type="PROSITE" id="PS50110"/>
    </source>
</evidence>
<evidence type="ECO:0000256" key="7">
    <source>
        <dbReference type="ARBA" id="ARBA00022679"/>
    </source>
</evidence>
<dbReference type="InterPro" id="IPR004358">
    <property type="entry name" value="Sig_transdc_His_kin-like_C"/>
</dbReference>
<evidence type="ECO:0000256" key="2">
    <source>
        <dbReference type="ARBA" id="ARBA00004429"/>
    </source>
</evidence>
<dbReference type="SUPFAM" id="SSF47226">
    <property type="entry name" value="Histidine-containing phosphotransfer domain, HPT domain"/>
    <property type="match status" value="1"/>
</dbReference>
<dbReference type="CDD" id="cd19410">
    <property type="entry name" value="HK9-like_sensor"/>
    <property type="match status" value="1"/>
</dbReference>
<dbReference type="PROSITE" id="PS50109">
    <property type="entry name" value="HIS_KIN"/>
    <property type="match status" value="1"/>
</dbReference>
<dbReference type="Gene3D" id="1.10.287.130">
    <property type="match status" value="1"/>
</dbReference>
<evidence type="ECO:0000313" key="26">
    <source>
        <dbReference type="EMBL" id="AXY76877.1"/>
    </source>
</evidence>
<dbReference type="InterPro" id="IPR007891">
    <property type="entry name" value="CHASE3"/>
</dbReference>
<dbReference type="PROSITE" id="PS50112">
    <property type="entry name" value="PAS"/>
    <property type="match status" value="2"/>
</dbReference>
<dbReference type="InterPro" id="IPR003594">
    <property type="entry name" value="HATPase_dom"/>
</dbReference>
<evidence type="ECO:0000256" key="15">
    <source>
        <dbReference type="ARBA" id="ARBA00064003"/>
    </source>
</evidence>
<dbReference type="Pfam" id="PF01627">
    <property type="entry name" value="Hpt"/>
    <property type="match status" value="1"/>
</dbReference>
<dbReference type="InterPro" id="IPR001789">
    <property type="entry name" value="Sig_transdc_resp-reg_receiver"/>
</dbReference>
<dbReference type="SUPFAM" id="SSF52172">
    <property type="entry name" value="CheY-like"/>
    <property type="match status" value="1"/>
</dbReference>
<evidence type="ECO:0000256" key="19">
    <source>
        <dbReference type="SAM" id="Coils"/>
    </source>
</evidence>
<dbReference type="GO" id="GO:0006355">
    <property type="term" value="P:regulation of DNA-templated transcription"/>
    <property type="evidence" value="ECO:0007669"/>
    <property type="project" value="InterPro"/>
</dbReference>
<evidence type="ECO:0000259" key="25">
    <source>
        <dbReference type="PROSITE" id="PS50894"/>
    </source>
</evidence>
<dbReference type="SMART" id="SM00388">
    <property type="entry name" value="HisKA"/>
    <property type="match status" value="1"/>
</dbReference>
<dbReference type="GO" id="GO:0005886">
    <property type="term" value="C:plasma membrane"/>
    <property type="evidence" value="ECO:0007669"/>
    <property type="project" value="UniProtKB-SubCell"/>
</dbReference>
<feature type="coiled-coil region" evidence="19">
    <location>
        <begin position="329"/>
        <end position="361"/>
    </location>
</feature>
<dbReference type="PANTHER" id="PTHR43047">
    <property type="entry name" value="TWO-COMPONENT HISTIDINE PROTEIN KINASE"/>
    <property type="match status" value="1"/>
</dbReference>
<dbReference type="AlphaFoldDB" id="A0A3B7MSP2"/>
<dbReference type="Pfam" id="PF05227">
    <property type="entry name" value="CHASE3"/>
    <property type="match status" value="1"/>
</dbReference>
<dbReference type="SUPFAM" id="SSF55785">
    <property type="entry name" value="PYP-like sensor domain (PAS domain)"/>
    <property type="match status" value="2"/>
</dbReference>
<dbReference type="InterPro" id="IPR000014">
    <property type="entry name" value="PAS"/>
</dbReference>
<evidence type="ECO:0000256" key="9">
    <source>
        <dbReference type="ARBA" id="ARBA00022741"/>
    </source>
</evidence>
<evidence type="ECO:0000259" key="21">
    <source>
        <dbReference type="PROSITE" id="PS50109"/>
    </source>
</evidence>
<dbReference type="Pfam" id="PF00989">
    <property type="entry name" value="PAS"/>
    <property type="match status" value="1"/>
</dbReference>
<evidence type="ECO:0000256" key="5">
    <source>
        <dbReference type="ARBA" id="ARBA00022519"/>
    </source>
</evidence>
<dbReference type="GO" id="GO:0005524">
    <property type="term" value="F:ATP binding"/>
    <property type="evidence" value="ECO:0007669"/>
    <property type="project" value="UniProtKB-KW"/>
</dbReference>
<dbReference type="InterPro" id="IPR003661">
    <property type="entry name" value="HisK_dim/P_dom"/>
</dbReference>
<dbReference type="Gene3D" id="3.40.50.2300">
    <property type="match status" value="1"/>
</dbReference>
<dbReference type="GO" id="GO:0009927">
    <property type="term" value="F:histidine phosphotransfer kinase activity"/>
    <property type="evidence" value="ECO:0007669"/>
    <property type="project" value="TreeGrafter"/>
</dbReference>
<keyword evidence="12 20" id="KW-1133">Transmembrane helix</keyword>
<keyword evidence="11" id="KW-0067">ATP-binding</keyword>
<evidence type="ECO:0000256" key="3">
    <source>
        <dbReference type="ARBA" id="ARBA00012438"/>
    </source>
</evidence>
<evidence type="ECO:0000256" key="11">
    <source>
        <dbReference type="ARBA" id="ARBA00022840"/>
    </source>
</evidence>
<keyword evidence="6 18" id="KW-0597">Phosphoprotein</keyword>
<dbReference type="EMBL" id="CP032157">
    <property type="protein sequence ID" value="AXY76877.1"/>
    <property type="molecule type" value="Genomic_DNA"/>
</dbReference>
<comment type="subcellular location">
    <subcellularLocation>
        <location evidence="2">Cell inner membrane</location>
        <topology evidence="2">Multi-pass membrane protein</topology>
    </subcellularLocation>
</comment>
<comment type="subunit">
    <text evidence="15">At low DSF concentrations, interacts with RpfF.</text>
</comment>
<reference evidence="26 27" key="1">
    <citation type="submission" date="2018-09" db="EMBL/GenBank/DDBJ databases">
        <title>Genome sequencing of strain 6GH32-13.</title>
        <authorList>
            <person name="Weon H.-Y."/>
            <person name="Heo J."/>
            <person name="Kwon S.-W."/>
        </authorList>
    </citation>
    <scope>NUCLEOTIDE SEQUENCE [LARGE SCALE GENOMIC DNA]</scope>
    <source>
        <strain evidence="26 27">5GH32-13</strain>
    </source>
</reference>
<evidence type="ECO:0000256" key="13">
    <source>
        <dbReference type="ARBA" id="ARBA00023012"/>
    </source>
</evidence>
<feature type="domain" description="HPt" evidence="25">
    <location>
        <begin position="889"/>
        <end position="983"/>
    </location>
</feature>
<feature type="transmembrane region" description="Helical" evidence="20">
    <location>
        <begin position="7"/>
        <end position="26"/>
    </location>
</feature>
<dbReference type="InterPro" id="IPR011006">
    <property type="entry name" value="CheY-like_superfamily"/>
</dbReference>
<dbReference type="Gene3D" id="3.30.450.20">
    <property type="entry name" value="PAS domain"/>
    <property type="match status" value="2"/>
</dbReference>
<keyword evidence="19" id="KW-0175">Coiled coil</keyword>
<dbReference type="SMART" id="SM00387">
    <property type="entry name" value="HATPase_c"/>
    <property type="match status" value="1"/>
</dbReference>
<keyword evidence="10" id="KW-0418">Kinase</keyword>
<dbReference type="InterPro" id="IPR005467">
    <property type="entry name" value="His_kinase_dom"/>
</dbReference>
<feature type="domain" description="PAS" evidence="23">
    <location>
        <begin position="351"/>
        <end position="399"/>
    </location>
</feature>
<dbReference type="GO" id="GO:0000155">
    <property type="term" value="F:phosphorelay sensor kinase activity"/>
    <property type="evidence" value="ECO:0007669"/>
    <property type="project" value="InterPro"/>
</dbReference>
<dbReference type="Pfam" id="PF02518">
    <property type="entry name" value="HATPase_c"/>
    <property type="match status" value="1"/>
</dbReference>
<evidence type="ECO:0000256" key="17">
    <source>
        <dbReference type="PROSITE-ProRule" id="PRU00110"/>
    </source>
</evidence>
<feature type="modified residue" description="4-aspartylphosphate" evidence="18">
    <location>
        <position position="790"/>
    </location>
</feature>
<dbReference type="SMART" id="SM00448">
    <property type="entry name" value="REC"/>
    <property type="match status" value="1"/>
</dbReference>
<keyword evidence="5" id="KW-0997">Cell inner membrane</keyword>
<dbReference type="InterPro" id="IPR013656">
    <property type="entry name" value="PAS_4"/>
</dbReference>
<dbReference type="PROSITE" id="PS50894">
    <property type="entry name" value="HPT"/>
    <property type="match status" value="1"/>
</dbReference>
<dbReference type="CDD" id="cd16922">
    <property type="entry name" value="HATPase_EvgS-ArcB-TorS-like"/>
    <property type="match status" value="1"/>
</dbReference>
<gene>
    <name evidence="26" type="ORF">D3H65_24065</name>
</gene>
<dbReference type="PROSITE" id="PS50113">
    <property type="entry name" value="PAC"/>
    <property type="match status" value="2"/>
</dbReference>
<evidence type="ECO:0000259" key="23">
    <source>
        <dbReference type="PROSITE" id="PS50112"/>
    </source>
</evidence>
<keyword evidence="8 20" id="KW-0812">Transmembrane</keyword>
<accession>A0A3B7MSP2</accession>
<dbReference type="InterPro" id="IPR000700">
    <property type="entry name" value="PAS-assoc_C"/>
</dbReference>
<dbReference type="Pfam" id="PF08448">
    <property type="entry name" value="PAS_4"/>
    <property type="match status" value="1"/>
</dbReference>
<feature type="domain" description="PAS" evidence="23">
    <location>
        <begin position="218"/>
        <end position="263"/>
    </location>
</feature>
<dbReference type="SUPFAM" id="SSF55874">
    <property type="entry name" value="ATPase domain of HSP90 chaperone/DNA topoisomerase II/histidine kinase"/>
    <property type="match status" value="1"/>
</dbReference>
<evidence type="ECO:0000256" key="10">
    <source>
        <dbReference type="ARBA" id="ARBA00022777"/>
    </source>
</evidence>
<proteinExistence type="predicted"/>
<evidence type="ECO:0000313" key="27">
    <source>
        <dbReference type="Proteomes" id="UP000263900"/>
    </source>
</evidence>
<feature type="domain" description="Response regulatory" evidence="22">
    <location>
        <begin position="741"/>
        <end position="856"/>
    </location>
</feature>
<dbReference type="OrthoDB" id="9811889at2"/>
<dbReference type="InterPro" id="IPR035965">
    <property type="entry name" value="PAS-like_dom_sf"/>
</dbReference>
<dbReference type="FunFam" id="1.10.287.130:FF:000002">
    <property type="entry name" value="Two-component osmosensing histidine kinase"/>
    <property type="match status" value="1"/>
</dbReference>
<keyword evidence="9" id="KW-0547">Nucleotide-binding</keyword>
<name>A0A3B7MSP2_9BACT</name>
<sequence length="989" mass="112225">MKTYRPILFVISIVLAGVTFFIWSAWQDRLRAGNSQQQLTHNNKVIQAFDSVQILITSKESAVRGYTITGDYVFIAHLTHYNKIIQNSLEEAGRLIADNPQQVARLQELVQLVNEKDRFQQQIIQARKSSFEEALQLTSSLKGKNLMDKIAADLAQMKADQNKLLQASILRNHEAGRQSLQTAIIGALTVLVFIAILLFRLNRDIQLRRKAEGELLKSEAKYREFVENAGVITYTADITGTFTFISKQVETLTGYTPEEMLGKHFSSLIPAEWIPHVAAQYEQQFINRTRESNLIFPITFKNNGIRWVEQDAILLEKDGKVTGFQCVVKDVTEQELVRQKLQKIEAEQKEYQYRIQAILDNAPLMIYVKDLEGRYLLVNKQCREIFGLTDDMVIGKTVFDVQAKKSSAERYFEADKQVIKTRKPVELEEVLHLADGDRHLLTIKFPLFDKDNQLLGVSGFMKDISEMVKSRQEMILARQKAEAAETLQEQFLANMSHEIRTPMNGIIGMTNLLMQTPLLQHQQEYVQMIKQSSDNLLVLINDILDLSKIKAGKISIEKIPFSLGDIIKNLNGTFKIKAGEKALNFSTLVQPEVPMYLVGDPHRLGQVLTNLLSNAIKFTEKGYVTLEINVQQQGSQEVTLCLQVSDSGIGIDTKQLALIFESFSQASSDTTRRFGGTGLGLAITRQLVELQQGSVHVTSKPGAGTTFTILLPFGISTAQEVQGNVKPVMQPHDLEDYSGKHVLIVEDNDVNQRVLKYNLEQYNLNVTVVDNGKEAIRWLEKNKTDLIMMDLHMPLMDGFQATDYIRRQLHLPVPIVVLTASVLRNERQRCLQIGANDYVAKPFAPEELRRCLEKFLLNREGEVMDHRAITTYDAVQPVFDLSVLLQLNDNNVIKEIYKVFETMVPSGLEEMKQLAIKEDWQAVFELAHKLKSSLSIIQVKDLHSKMATIESNARSQKQLSEILPMINESIAAYYHVAPMIKMEIEKDLV</sequence>
<dbReference type="CDD" id="cd17546">
    <property type="entry name" value="REC_hyHK_CKI1_RcsC-like"/>
    <property type="match status" value="1"/>
</dbReference>
<feature type="transmembrane region" description="Helical" evidence="20">
    <location>
        <begin position="180"/>
        <end position="201"/>
    </location>
</feature>
<evidence type="ECO:0000256" key="1">
    <source>
        <dbReference type="ARBA" id="ARBA00000085"/>
    </source>
</evidence>
<dbReference type="Gene3D" id="1.20.120.160">
    <property type="entry name" value="HPT domain"/>
    <property type="match status" value="1"/>
</dbReference>
<organism evidence="26 27">
    <name type="scientific">Paraflavitalea soli</name>
    <dbReference type="NCBI Taxonomy" id="2315862"/>
    <lineage>
        <taxon>Bacteria</taxon>
        <taxon>Pseudomonadati</taxon>
        <taxon>Bacteroidota</taxon>
        <taxon>Chitinophagia</taxon>
        <taxon>Chitinophagales</taxon>
        <taxon>Chitinophagaceae</taxon>
        <taxon>Paraflavitalea</taxon>
    </lineage>
</organism>
<dbReference type="InterPro" id="IPR036097">
    <property type="entry name" value="HisK_dim/P_sf"/>
</dbReference>
<evidence type="ECO:0000256" key="20">
    <source>
        <dbReference type="SAM" id="Phobius"/>
    </source>
</evidence>
<dbReference type="CDD" id="cd00082">
    <property type="entry name" value="HisKA"/>
    <property type="match status" value="1"/>
</dbReference>
<dbReference type="InterPro" id="IPR036641">
    <property type="entry name" value="HPT_dom_sf"/>
</dbReference>
<dbReference type="CDD" id="cd00088">
    <property type="entry name" value="HPT"/>
    <property type="match status" value="1"/>
</dbReference>
<dbReference type="Pfam" id="PF00512">
    <property type="entry name" value="HisKA"/>
    <property type="match status" value="1"/>
</dbReference>
<keyword evidence="14 20" id="KW-0472">Membrane</keyword>
<dbReference type="Gene3D" id="3.30.565.10">
    <property type="entry name" value="Histidine kinase-like ATPase, C-terminal domain"/>
    <property type="match status" value="1"/>
</dbReference>
<dbReference type="FunFam" id="3.30.565.10:FF:000010">
    <property type="entry name" value="Sensor histidine kinase RcsC"/>
    <property type="match status" value="1"/>
</dbReference>
<evidence type="ECO:0000256" key="4">
    <source>
        <dbReference type="ARBA" id="ARBA00022475"/>
    </source>
</evidence>
<evidence type="ECO:0000256" key="14">
    <source>
        <dbReference type="ARBA" id="ARBA00023136"/>
    </source>
</evidence>
<dbReference type="EC" id="2.7.13.3" evidence="3"/>
<dbReference type="PROSITE" id="PS50110">
    <property type="entry name" value="RESPONSE_REGULATORY"/>
    <property type="match status" value="1"/>
</dbReference>
<dbReference type="KEGG" id="pseg:D3H65_24065"/>
<keyword evidence="13" id="KW-0902">Two-component regulatory system</keyword>
<evidence type="ECO:0000256" key="16">
    <source>
        <dbReference type="ARBA" id="ARBA00068150"/>
    </source>
</evidence>
<dbReference type="InterPro" id="IPR013767">
    <property type="entry name" value="PAS_fold"/>
</dbReference>
<dbReference type="PRINTS" id="PR00344">
    <property type="entry name" value="BCTRLSENSOR"/>
</dbReference>
<feature type="domain" description="PAC" evidence="24">
    <location>
        <begin position="423"/>
        <end position="476"/>
    </location>
</feature>
<evidence type="ECO:0000256" key="6">
    <source>
        <dbReference type="ARBA" id="ARBA00022553"/>
    </source>
</evidence>
<dbReference type="InterPro" id="IPR008207">
    <property type="entry name" value="Sig_transdc_His_kin_Hpt_dom"/>
</dbReference>
<evidence type="ECO:0000256" key="18">
    <source>
        <dbReference type="PROSITE-ProRule" id="PRU00169"/>
    </source>
</evidence>
<keyword evidence="27" id="KW-1185">Reference proteome</keyword>
<feature type="modified residue" description="Phosphohistidine" evidence="17">
    <location>
        <position position="928"/>
    </location>
</feature>
<protein>
    <recommendedName>
        <fullName evidence="16">Sensory/regulatory protein RpfC</fullName>
        <ecNumber evidence="3">2.7.13.3</ecNumber>
    </recommendedName>
</protein>
<keyword evidence="4" id="KW-1003">Cell membrane</keyword>
<dbReference type="CDD" id="cd00130">
    <property type="entry name" value="PAS"/>
    <property type="match status" value="2"/>
</dbReference>
<dbReference type="SUPFAM" id="SSF47384">
    <property type="entry name" value="Homodimeric domain of signal transducing histidine kinase"/>
    <property type="match status" value="1"/>
</dbReference>
<dbReference type="NCBIfam" id="TIGR00229">
    <property type="entry name" value="sensory_box"/>
    <property type="match status" value="2"/>
</dbReference>
<comment type="catalytic activity">
    <reaction evidence="1">
        <text>ATP + protein L-histidine = ADP + protein N-phospho-L-histidine.</text>
        <dbReference type="EC" id="2.7.13.3"/>
    </reaction>
</comment>
<dbReference type="PANTHER" id="PTHR43047:SF72">
    <property type="entry name" value="OSMOSENSING HISTIDINE PROTEIN KINASE SLN1"/>
    <property type="match status" value="1"/>
</dbReference>
<dbReference type="Pfam" id="PF00072">
    <property type="entry name" value="Response_reg"/>
    <property type="match status" value="1"/>
</dbReference>
<dbReference type="SMART" id="SM00091">
    <property type="entry name" value="PAS"/>
    <property type="match status" value="2"/>
</dbReference>
<feature type="domain" description="Histidine kinase" evidence="21">
    <location>
        <begin position="494"/>
        <end position="715"/>
    </location>
</feature>